<name>A0A8B7XKE8_ACAPL</name>
<dbReference type="GO" id="GO:0019905">
    <property type="term" value="F:syntaxin binding"/>
    <property type="evidence" value="ECO:0007669"/>
    <property type="project" value="TreeGrafter"/>
</dbReference>
<comment type="similarity">
    <text evidence="2">Belongs to the SNAP family.</text>
</comment>
<dbReference type="InterPro" id="IPR000744">
    <property type="entry name" value="NSF_attach"/>
</dbReference>
<evidence type="ECO:0000256" key="4">
    <source>
        <dbReference type="ARBA" id="ARBA00022892"/>
    </source>
</evidence>
<dbReference type="GO" id="GO:0005483">
    <property type="term" value="F:soluble NSF attachment protein activity"/>
    <property type="evidence" value="ECO:0007669"/>
    <property type="project" value="TreeGrafter"/>
</dbReference>
<feature type="compositionally biased region" description="Acidic residues" evidence="9">
    <location>
        <begin position="306"/>
        <end position="321"/>
    </location>
</feature>
<dbReference type="GO" id="GO:0006886">
    <property type="term" value="P:intracellular protein transport"/>
    <property type="evidence" value="ECO:0007669"/>
    <property type="project" value="InterPro"/>
</dbReference>
<dbReference type="OMA" id="RSWFHAA"/>
<keyword evidence="10" id="KW-1185">Reference proteome</keyword>
<dbReference type="OrthoDB" id="26569at2759"/>
<dbReference type="InterPro" id="IPR011990">
    <property type="entry name" value="TPR-like_helical_dom_sf"/>
</dbReference>
<dbReference type="Proteomes" id="UP000694845">
    <property type="component" value="Unplaced"/>
</dbReference>
<dbReference type="AlphaFoldDB" id="A0A8B7XKE8"/>
<evidence type="ECO:0000256" key="9">
    <source>
        <dbReference type="SAM" id="MobiDB-lite"/>
    </source>
</evidence>
<keyword evidence="5" id="KW-0653">Protein transport</keyword>
<evidence type="ECO:0000256" key="7">
    <source>
        <dbReference type="ARBA" id="ARBA00040047"/>
    </source>
</evidence>
<dbReference type="InterPro" id="IPR019734">
    <property type="entry name" value="TPR_rpt"/>
</dbReference>
<evidence type="ECO:0000256" key="6">
    <source>
        <dbReference type="ARBA" id="ARBA00023136"/>
    </source>
</evidence>
<evidence type="ECO:0000256" key="2">
    <source>
        <dbReference type="ARBA" id="ARBA00010050"/>
    </source>
</evidence>
<keyword evidence="4" id="KW-0931">ER-Golgi transport</keyword>
<dbReference type="GO" id="GO:0005774">
    <property type="term" value="C:vacuolar membrane"/>
    <property type="evidence" value="ECO:0007669"/>
    <property type="project" value="TreeGrafter"/>
</dbReference>
<dbReference type="GO" id="GO:0031201">
    <property type="term" value="C:SNARE complex"/>
    <property type="evidence" value="ECO:0007669"/>
    <property type="project" value="TreeGrafter"/>
</dbReference>
<evidence type="ECO:0000256" key="8">
    <source>
        <dbReference type="ARBA" id="ARBA00042485"/>
    </source>
</evidence>
<evidence type="ECO:0000256" key="3">
    <source>
        <dbReference type="ARBA" id="ARBA00022448"/>
    </source>
</evidence>
<evidence type="ECO:0000313" key="11">
    <source>
        <dbReference type="RefSeq" id="XP_022080430.1"/>
    </source>
</evidence>
<dbReference type="CTD" id="8774"/>
<dbReference type="Gene3D" id="1.25.40.10">
    <property type="entry name" value="Tetratricopeptide repeat domain"/>
    <property type="match status" value="1"/>
</dbReference>
<evidence type="ECO:0000256" key="1">
    <source>
        <dbReference type="ARBA" id="ARBA00004170"/>
    </source>
</evidence>
<accession>A0A8B7XKE8</accession>
<keyword evidence="3" id="KW-0813">Transport</keyword>
<evidence type="ECO:0000313" key="10">
    <source>
        <dbReference type="Proteomes" id="UP000694845"/>
    </source>
</evidence>
<dbReference type="PANTHER" id="PTHR13768">
    <property type="entry name" value="SOLUBLE NSF ATTACHMENT PROTEIN SNAP"/>
    <property type="match status" value="1"/>
</dbReference>
<gene>
    <name evidence="11" type="primary">LOC110973716</name>
</gene>
<dbReference type="SUPFAM" id="SSF48452">
    <property type="entry name" value="TPR-like"/>
    <property type="match status" value="1"/>
</dbReference>
<evidence type="ECO:0000256" key="5">
    <source>
        <dbReference type="ARBA" id="ARBA00022927"/>
    </source>
</evidence>
<dbReference type="SMART" id="SM00028">
    <property type="entry name" value="TPR"/>
    <property type="match status" value="2"/>
</dbReference>
<sequence>MAAAVSAKKTVDAEGHAREAEKCLKTSWTKWKPDFDGAAHAYEKAGLCYRHAKSLEKSKAMYMKAAECHTQCKALFHAAKAYEQAALLLKDMKEYDEAVHLITRAASMFREHGTGDTAAISLEKAAKMMETINAKSAVDLYLSAAEIAENEDRIRQSVDSVSKAARLSVRTRDFDKALQLLEKARNMYDVVENLGYVYKMVVVTVLVHLHRGDFVAASKVCNAAMRYDGYAMDESSSLLEQLLEAYDQQDQESASKILFLPYFTYLDNDYVKLARTLRVPGGEVGGGGGRQELTTEGATAMGGQDEAVEDDEEDEYAGGLC</sequence>
<dbReference type="GeneID" id="110973716"/>
<protein>
    <recommendedName>
        <fullName evidence="7">Gamma-soluble NSF attachment protein</fullName>
    </recommendedName>
    <alternativeName>
        <fullName evidence="8">N-ethylmaleimide-sensitive factor attachment protein gamma</fullName>
    </alternativeName>
</protein>
<dbReference type="GO" id="GO:0016192">
    <property type="term" value="P:vesicle-mediated transport"/>
    <property type="evidence" value="ECO:0007669"/>
    <property type="project" value="UniProtKB-KW"/>
</dbReference>
<organism evidence="10 11">
    <name type="scientific">Acanthaster planci</name>
    <name type="common">Crown-of-thorns starfish</name>
    <dbReference type="NCBI Taxonomy" id="133434"/>
    <lineage>
        <taxon>Eukaryota</taxon>
        <taxon>Metazoa</taxon>
        <taxon>Echinodermata</taxon>
        <taxon>Eleutherozoa</taxon>
        <taxon>Asterozoa</taxon>
        <taxon>Asteroidea</taxon>
        <taxon>Valvatacea</taxon>
        <taxon>Valvatida</taxon>
        <taxon>Acanthasteridae</taxon>
        <taxon>Acanthaster</taxon>
    </lineage>
</organism>
<reference evidence="11" key="1">
    <citation type="submission" date="2025-08" db="UniProtKB">
        <authorList>
            <consortium name="RefSeq"/>
        </authorList>
    </citation>
    <scope>IDENTIFICATION</scope>
</reference>
<proteinExistence type="inferred from homology"/>
<keyword evidence="6" id="KW-0472">Membrane</keyword>
<comment type="subcellular location">
    <subcellularLocation>
        <location evidence="1">Membrane</location>
        <topology evidence="1">Peripheral membrane protein</topology>
    </subcellularLocation>
</comment>
<dbReference type="RefSeq" id="XP_022080430.1">
    <property type="nucleotide sequence ID" value="XM_022224738.1"/>
</dbReference>
<dbReference type="PANTHER" id="PTHR13768:SF2">
    <property type="entry name" value="GAMMA-SOLUBLE NSF ATTACHMENT PROTEIN"/>
    <property type="match status" value="1"/>
</dbReference>
<feature type="region of interest" description="Disordered" evidence="9">
    <location>
        <begin position="284"/>
        <end position="321"/>
    </location>
</feature>
<dbReference type="Pfam" id="PF14938">
    <property type="entry name" value="SNAP"/>
    <property type="match status" value="1"/>
</dbReference>
<dbReference type="KEGG" id="aplc:110973716"/>